<accession>D0WG76</accession>
<dbReference type="SUPFAM" id="SSF89155">
    <property type="entry name" value="TorD-like"/>
    <property type="match status" value="1"/>
</dbReference>
<dbReference type="RefSeq" id="WP_006362077.1">
    <property type="nucleotide sequence ID" value="NZ_GG700630.1"/>
</dbReference>
<proteinExistence type="predicted"/>
<dbReference type="Gene3D" id="1.10.3480.10">
    <property type="entry name" value="TorD-like"/>
    <property type="match status" value="1"/>
</dbReference>
<dbReference type="PANTHER" id="PTHR34227:SF13">
    <property type="entry name" value="TAT PROOFREADING CHAPERONE DMSD-RELATED"/>
    <property type="match status" value="1"/>
</dbReference>
<evidence type="ECO:0000313" key="2">
    <source>
        <dbReference type="EMBL" id="EEZ61489.1"/>
    </source>
</evidence>
<dbReference type="InterPro" id="IPR020945">
    <property type="entry name" value="DMSO/NO3_reduct_chaperone"/>
</dbReference>
<protein>
    <submittedName>
        <fullName evidence="2">Cytoplasmic chaperone TorD</fullName>
    </submittedName>
</protein>
<dbReference type="AlphaFoldDB" id="D0WG76"/>
<dbReference type="OrthoDB" id="3174863at2"/>
<reference evidence="2" key="1">
    <citation type="submission" date="2009-10" db="EMBL/GenBank/DDBJ databases">
        <authorList>
            <person name="Weinstock G."/>
            <person name="Sodergren E."/>
            <person name="Clifton S."/>
            <person name="Fulton L."/>
            <person name="Fulton B."/>
            <person name="Courtney L."/>
            <person name="Fronick C."/>
            <person name="Harrison M."/>
            <person name="Strong C."/>
            <person name="Farmer C."/>
            <person name="Delahaunty K."/>
            <person name="Markovic C."/>
            <person name="Hall O."/>
            <person name="Minx P."/>
            <person name="Tomlinson C."/>
            <person name="Mitreva M."/>
            <person name="Nelson J."/>
            <person name="Hou S."/>
            <person name="Wollam A."/>
            <person name="Pepin K.H."/>
            <person name="Johnson M."/>
            <person name="Bhonagiri V."/>
            <person name="Nash W.E."/>
            <person name="Warren W."/>
            <person name="Chinwalla A."/>
            <person name="Mardis E.R."/>
            <person name="Wilson R.K."/>
        </authorList>
    </citation>
    <scope>NUCLEOTIDE SEQUENCE [LARGE SCALE GENOMIC DNA]</scope>
    <source>
        <strain evidence="2">ATCC 700122</strain>
    </source>
</reference>
<evidence type="ECO:0000256" key="1">
    <source>
        <dbReference type="ARBA" id="ARBA00023186"/>
    </source>
</evidence>
<evidence type="ECO:0000313" key="3">
    <source>
        <dbReference type="Proteomes" id="UP000006001"/>
    </source>
</evidence>
<keyword evidence="3" id="KW-1185">Reference proteome</keyword>
<gene>
    <name evidence="2" type="ORF">HMPREF0762_00827</name>
</gene>
<dbReference type="STRING" id="649764.HMPREF0762_00827"/>
<dbReference type="Proteomes" id="UP000006001">
    <property type="component" value="Unassembled WGS sequence"/>
</dbReference>
<dbReference type="EMBL" id="ACUX02000006">
    <property type="protein sequence ID" value="EEZ61489.1"/>
    <property type="molecule type" value="Genomic_DNA"/>
</dbReference>
<organism evidence="2 3">
    <name type="scientific">Slackia exigua (strain ATCC 700122 / DSM 15923 / CIP 105133 / JCM 11022 / KCTC 5966 / S-7)</name>
    <dbReference type="NCBI Taxonomy" id="649764"/>
    <lineage>
        <taxon>Bacteria</taxon>
        <taxon>Bacillati</taxon>
        <taxon>Actinomycetota</taxon>
        <taxon>Coriobacteriia</taxon>
        <taxon>Eggerthellales</taxon>
        <taxon>Eggerthellaceae</taxon>
        <taxon>Slackia</taxon>
    </lineage>
</organism>
<dbReference type="InterPro" id="IPR050289">
    <property type="entry name" value="TorD/DmsD_chaperones"/>
</dbReference>
<dbReference type="eggNOG" id="COG3381">
    <property type="taxonomic scope" value="Bacteria"/>
</dbReference>
<sequence>MPKNSHGCIEDYRLEDRDASDDLLSDRGFLEAFGSACTLLGICLSQRPIEKEASRARSAIRSVDVARDWPLGGSDALALAVDLVACGAEEDERTLDLEFQRLFRGTGMRAAAPFGSVYTDRDQVMYGWTWMELRAWMRMHGIECASCENEPEDQIGRMLLLCAALASRDSALIPEFLGRHLMPWAPRFFELFLGDMRTSTFKGLGVLAQATLDDACALLGIAPARFRLYR</sequence>
<name>D0WG76_SLAES</name>
<dbReference type="InterPro" id="IPR036411">
    <property type="entry name" value="TorD-like_sf"/>
</dbReference>
<dbReference type="GeneID" id="85007406"/>
<dbReference type="Pfam" id="PF02613">
    <property type="entry name" value="Nitrate_red_del"/>
    <property type="match status" value="1"/>
</dbReference>
<keyword evidence="1" id="KW-0143">Chaperone</keyword>
<comment type="caution">
    <text evidence="2">The sequence shown here is derived from an EMBL/GenBank/DDBJ whole genome shotgun (WGS) entry which is preliminary data.</text>
</comment>
<dbReference type="PANTHER" id="PTHR34227">
    <property type="entry name" value="CHAPERONE PROTEIN YCDY"/>
    <property type="match status" value="1"/>
</dbReference>
<dbReference type="HOGENOM" id="CLU_077650_7_1_11"/>